<dbReference type="Pfam" id="PF06799">
    <property type="entry name" value="CGLD27-like"/>
    <property type="match status" value="1"/>
</dbReference>
<dbReference type="STRING" id="247279.NIES1031_14935"/>
<dbReference type="AlphaFoldDB" id="A0A1U7HMI9"/>
<evidence type="ECO:0000256" key="1">
    <source>
        <dbReference type="SAM" id="Phobius"/>
    </source>
</evidence>
<keyword evidence="3" id="KW-1185">Reference proteome</keyword>
<sequence length="166" mass="19053">MMEFSVSDCPVPVEQQPLNEYEALKASNYFSTCNLEWRKYITKLAWVWGVSWVIAGPVAAASFSPQKHILQFVLCGAGLATIGVIFTVVRWYLGWSYVSDRLASPTIFYEESGWYDGQTWTKPQEVLTRDRLIVSYEIKPIIQRLQQTLGVICLLLLSGELIWYFL</sequence>
<evidence type="ECO:0000313" key="3">
    <source>
        <dbReference type="Proteomes" id="UP000185984"/>
    </source>
</evidence>
<feature type="transmembrane region" description="Helical" evidence="1">
    <location>
        <begin position="148"/>
        <end position="165"/>
    </location>
</feature>
<dbReference type="InterPro" id="IPR009631">
    <property type="entry name" value="CGLD27-like"/>
</dbReference>
<protein>
    <recommendedName>
        <fullName evidence="4">DUF1230 domain-containing protein</fullName>
    </recommendedName>
</protein>
<comment type="caution">
    <text evidence="2">The sequence shown here is derived from an EMBL/GenBank/DDBJ whole genome shotgun (WGS) entry which is preliminary data.</text>
</comment>
<evidence type="ECO:0008006" key="4">
    <source>
        <dbReference type="Google" id="ProtNLM"/>
    </source>
</evidence>
<evidence type="ECO:0000313" key="2">
    <source>
        <dbReference type="EMBL" id="OKH24735.1"/>
    </source>
</evidence>
<dbReference type="PANTHER" id="PTHR34214">
    <property type="match status" value="1"/>
</dbReference>
<gene>
    <name evidence="2" type="ORF">NIES1031_14935</name>
</gene>
<reference evidence="2 3" key="1">
    <citation type="submission" date="2016-11" db="EMBL/GenBank/DDBJ databases">
        <title>Draft Genome Sequences of Nine Cyanobacterial Strains from Diverse Habitats.</title>
        <authorList>
            <person name="Zhu T."/>
            <person name="Hou S."/>
            <person name="Lu X."/>
            <person name="Hess W.R."/>
        </authorList>
    </citation>
    <scope>NUCLEOTIDE SEQUENCE [LARGE SCALE GENOMIC DNA]</scope>
    <source>
        <strain evidence="2 3">5.2 s.c.1</strain>
    </source>
</reference>
<keyword evidence="1" id="KW-1133">Transmembrane helix</keyword>
<feature type="transmembrane region" description="Helical" evidence="1">
    <location>
        <begin position="44"/>
        <end position="63"/>
    </location>
</feature>
<dbReference type="OrthoDB" id="462081at2"/>
<dbReference type="Proteomes" id="UP000185984">
    <property type="component" value="Unassembled WGS sequence"/>
</dbReference>
<feature type="transmembrane region" description="Helical" evidence="1">
    <location>
        <begin position="69"/>
        <end position="93"/>
    </location>
</feature>
<proteinExistence type="predicted"/>
<dbReference type="PANTHER" id="PTHR34214:SF3">
    <property type="entry name" value="PROTEIN CONSERVED IN THE GREEN LINEAGE AND DIATOMS 27, CHLOROPLASTIC"/>
    <property type="match status" value="1"/>
</dbReference>
<name>A0A1U7HMI9_9CHRO</name>
<keyword evidence="1" id="KW-0472">Membrane</keyword>
<dbReference type="EMBL" id="MRCC01000012">
    <property type="protein sequence ID" value="OKH24735.1"/>
    <property type="molecule type" value="Genomic_DNA"/>
</dbReference>
<keyword evidence="1" id="KW-0812">Transmembrane</keyword>
<dbReference type="RefSeq" id="WP_073550458.1">
    <property type="nucleotide sequence ID" value="NZ_CAWMVK010000004.1"/>
</dbReference>
<accession>A0A1U7HMI9</accession>
<organism evidence="2 3">
    <name type="scientific">Chroogloeocystis siderophila 5.2 s.c.1</name>
    <dbReference type="NCBI Taxonomy" id="247279"/>
    <lineage>
        <taxon>Bacteria</taxon>
        <taxon>Bacillati</taxon>
        <taxon>Cyanobacteriota</taxon>
        <taxon>Cyanophyceae</taxon>
        <taxon>Oscillatoriophycideae</taxon>
        <taxon>Chroococcales</taxon>
        <taxon>Chroococcaceae</taxon>
        <taxon>Chroogloeocystis</taxon>
    </lineage>
</organism>